<dbReference type="Pfam" id="PF14432">
    <property type="entry name" value="DYW_deaminase"/>
    <property type="match status" value="1"/>
</dbReference>
<dbReference type="NCBIfam" id="TIGR00756">
    <property type="entry name" value="PPR"/>
    <property type="match status" value="2"/>
</dbReference>
<dbReference type="GO" id="GO:0008270">
    <property type="term" value="F:zinc ion binding"/>
    <property type="evidence" value="ECO:0007669"/>
    <property type="project" value="InterPro"/>
</dbReference>
<organism evidence="5 6">
    <name type="scientific">Acacia crassicarpa</name>
    <name type="common">northern wattle</name>
    <dbReference type="NCBI Taxonomy" id="499986"/>
    <lineage>
        <taxon>Eukaryota</taxon>
        <taxon>Viridiplantae</taxon>
        <taxon>Streptophyta</taxon>
        <taxon>Embryophyta</taxon>
        <taxon>Tracheophyta</taxon>
        <taxon>Spermatophyta</taxon>
        <taxon>Magnoliopsida</taxon>
        <taxon>eudicotyledons</taxon>
        <taxon>Gunneridae</taxon>
        <taxon>Pentapetalae</taxon>
        <taxon>rosids</taxon>
        <taxon>fabids</taxon>
        <taxon>Fabales</taxon>
        <taxon>Fabaceae</taxon>
        <taxon>Caesalpinioideae</taxon>
        <taxon>mimosoid clade</taxon>
        <taxon>Acacieae</taxon>
        <taxon>Acacia</taxon>
    </lineage>
</organism>
<sequence length="659" mass="74411">MDILQSAAVPWFTSQQKSTNMIQAKQPRNLLCWSGTFVAPKGLTCQLFDEIPIWDTFAWNNLIQTHLSNGDFKSALSTYNQMLLRGVRPDRHTLPRVVTATRLLGDLSIGRQVHGQALKLGFSSDQYAITALIEMYGHLDSVDMAKLIFDKSPHRNSVSWTLLARLYIDQGKPSSTLDLFHQMVDLGVPIDPVALATATIACGLLKSLQKGKLVHEIAKKYGLEFDVLVSNSLVKMYIDCDSLKDARLMFDQMPFKDVISWTLMFRSYVKMGGFNEGLKLFRQMNLNGLKPDSLSAASILPACGRIASHKHGKEIHGYLLRTGIQLNLKLKNALMDMYVKSGAIACASNIFSELNEKDVITWTVMILGYSLHGQGKLGVDFFCQMEKNSKARLDNTSYAAVLHACSTARLVEEGKFYFNRIRSPTVVHYALMVALFARAGLFNEAMTFIKEHNLGKHAEVQRKLLEGCRIHRQHALGKRVAEQLCDLEPLNAENYVLLLNWYAGNAKWHMVDKLTKTIRDMGLKPRKAYSWIVLRNKVHVFGTGDVSHPGSARVYSELQRFMEEMRIQGVEPMWDFNLHDVEEEREGIQIGHSELLAISHGLINSRAGPIRVTKNLTVCHGCHDFAKFISKTTGREIILKDPNLFHHFSDGFCSCEDFW</sequence>
<dbReference type="Pfam" id="PF20431">
    <property type="entry name" value="E_motif"/>
    <property type="match status" value="1"/>
</dbReference>
<dbReference type="Pfam" id="PF13041">
    <property type="entry name" value="PPR_2"/>
    <property type="match status" value="1"/>
</dbReference>
<dbReference type="PROSITE" id="PS51375">
    <property type="entry name" value="PPR"/>
    <property type="match status" value="3"/>
</dbReference>
<dbReference type="PANTHER" id="PTHR47926:SF347">
    <property type="entry name" value="PENTATRICOPEPTIDE REPEAT-CONTAINING PROTEIN"/>
    <property type="match status" value="1"/>
</dbReference>
<evidence type="ECO:0000256" key="2">
    <source>
        <dbReference type="ARBA" id="ARBA00022737"/>
    </source>
</evidence>
<dbReference type="Pfam" id="PF01535">
    <property type="entry name" value="PPR"/>
    <property type="match status" value="3"/>
</dbReference>
<dbReference type="PANTHER" id="PTHR47926">
    <property type="entry name" value="PENTATRICOPEPTIDE REPEAT-CONTAINING PROTEIN"/>
    <property type="match status" value="1"/>
</dbReference>
<dbReference type="InterPro" id="IPR046960">
    <property type="entry name" value="PPR_At4g14850-like_plant"/>
</dbReference>
<dbReference type="FunFam" id="1.25.40.10:FF:000158">
    <property type="entry name" value="pentatricopeptide repeat-containing protein At2g33680"/>
    <property type="match status" value="1"/>
</dbReference>
<dbReference type="EMBL" id="JAWXYG010000004">
    <property type="protein sequence ID" value="KAK4273971.1"/>
    <property type="molecule type" value="Genomic_DNA"/>
</dbReference>
<keyword evidence="2" id="KW-0677">Repeat</keyword>
<keyword evidence="6" id="KW-1185">Reference proteome</keyword>
<evidence type="ECO:0000313" key="5">
    <source>
        <dbReference type="EMBL" id="KAK4273971.1"/>
    </source>
</evidence>
<feature type="domain" description="DYW" evidence="4">
    <location>
        <begin position="570"/>
        <end position="659"/>
    </location>
</feature>
<feature type="repeat" description="PPR" evidence="3">
    <location>
        <begin position="257"/>
        <end position="291"/>
    </location>
</feature>
<gene>
    <name evidence="5" type="ORF">QN277_017268</name>
</gene>
<dbReference type="GO" id="GO:0009451">
    <property type="term" value="P:RNA modification"/>
    <property type="evidence" value="ECO:0007669"/>
    <property type="project" value="InterPro"/>
</dbReference>
<dbReference type="FunFam" id="1.25.40.10:FF:000073">
    <property type="entry name" value="Pentatricopeptide repeat-containing protein chloroplastic"/>
    <property type="match status" value="1"/>
</dbReference>
<dbReference type="InterPro" id="IPR002885">
    <property type="entry name" value="PPR_rpt"/>
</dbReference>
<name>A0AAE1MU41_9FABA</name>
<evidence type="ECO:0000256" key="1">
    <source>
        <dbReference type="ARBA" id="ARBA00006643"/>
    </source>
</evidence>
<reference evidence="5" key="1">
    <citation type="submission" date="2023-10" db="EMBL/GenBank/DDBJ databases">
        <title>Chromosome-level genome of the transformable northern wattle, Acacia crassicarpa.</title>
        <authorList>
            <person name="Massaro I."/>
            <person name="Sinha N.R."/>
            <person name="Poethig S."/>
            <person name="Leichty A.R."/>
        </authorList>
    </citation>
    <scope>NUCLEOTIDE SEQUENCE</scope>
    <source>
        <strain evidence="5">Acra3RX</strain>
        <tissue evidence="5">Leaf</tissue>
    </source>
</reference>
<comment type="similarity">
    <text evidence="1">Belongs to the PPR family. PCMP-H subfamily.</text>
</comment>
<dbReference type="Proteomes" id="UP001293593">
    <property type="component" value="Unassembled WGS sequence"/>
</dbReference>
<dbReference type="InterPro" id="IPR032867">
    <property type="entry name" value="DYW_dom"/>
</dbReference>
<feature type="repeat" description="PPR" evidence="3">
    <location>
        <begin position="156"/>
        <end position="190"/>
    </location>
</feature>
<dbReference type="Gene3D" id="1.25.40.10">
    <property type="entry name" value="Tetratricopeptide repeat domain"/>
    <property type="match status" value="3"/>
</dbReference>
<proteinExistence type="inferred from homology"/>
<evidence type="ECO:0000259" key="4">
    <source>
        <dbReference type="Pfam" id="PF14432"/>
    </source>
</evidence>
<dbReference type="InterPro" id="IPR046848">
    <property type="entry name" value="E_motif"/>
</dbReference>
<comment type="caution">
    <text evidence="5">The sequence shown here is derived from an EMBL/GenBank/DDBJ whole genome shotgun (WGS) entry which is preliminary data.</text>
</comment>
<accession>A0AAE1MU41</accession>
<evidence type="ECO:0000256" key="3">
    <source>
        <dbReference type="PROSITE-ProRule" id="PRU00708"/>
    </source>
</evidence>
<dbReference type="AlphaFoldDB" id="A0AAE1MU41"/>
<feature type="repeat" description="PPR" evidence="3">
    <location>
        <begin position="55"/>
        <end position="89"/>
    </location>
</feature>
<evidence type="ECO:0000313" key="6">
    <source>
        <dbReference type="Proteomes" id="UP001293593"/>
    </source>
</evidence>
<protein>
    <recommendedName>
        <fullName evidence="4">DYW domain-containing protein</fullName>
    </recommendedName>
</protein>
<dbReference type="GO" id="GO:0003723">
    <property type="term" value="F:RNA binding"/>
    <property type="evidence" value="ECO:0007669"/>
    <property type="project" value="InterPro"/>
</dbReference>
<dbReference type="InterPro" id="IPR011990">
    <property type="entry name" value="TPR-like_helical_dom_sf"/>
</dbReference>
<dbReference type="GO" id="GO:0099402">
    <property type="term" value="P:plant organ development"/>
    <property type="evidence" value="ECO:0007669"/>
    <property type="project" value="UniProtKB-ARBA"/>
</dbReference>